<accession>A0A9D1EVS1</accession>
<name>A0A9D1EVS1_9FIRM</name>
<reference evidence="5" key="1">
    <citation type="submission" date="2020-10" db="EMBL/GenBank/DDBJ databases">
        <authorList>
            <person name="Gilroy R."/>
        </authorList>
    </citation>
    <scope>NUCLEOTIDE SEQUENCE</scope>
    <source>
        <strain evidence="5">CHK190-19873</strain>
    </source>
</reference>
<dbReference type="PANTHER" id="PTHR30146">
    <property type="entry name" value="LACI-RELATED TRANSCRIPTIONAL REPRESSOR"/>
    <property type="match status" value="1"/>
</dbReference>
<evidence type="ECO:0000256" key="1">
    <source>
        <dbReference type="ARBA" id="ARBA00023015"/>
    </source>
</evidence>
<dbReference type="InterPro" id="IPR046335">
    <property type="entry name" value="LacI/GalR-like_sensor"/>
</dbReference>
<dbReference type="Gene3D" id="3.40.50.2300">
    <property type="match status" value="2"/>
</dbReference>
<dbReference type="Proteomes" id="UP000823935">
    <property type="component" value="Unassembled WGS sequence"/>
</dbReference>
<evidence type="ECO:0000256" key="3">
    <source>
        <dbReference type="ARBA" id="ARBA00023163"/>
    </source>
</evidence>
<dbReference type="InterPro" id="IPR000843">
    <property type="entry name" value="HTH_LacI"/>
</dbReference>
<dbReference type="PROSITE" id="PS50932">
    <property type="entry name" value="HTH_LACI_2"/>
    <property type="match status" value="1"/>
</dbReference>
<keyword evidence="1" id="KW-0805">Transcription regulation</keyword>
<dbReference type="InterPro" id="IPR010982">
    <property type="entry name" value="Lambda_DNA-bd_dom_sf"/>
</dbReference>
<dbReference type="Gene3D" id="1.10.260.40">
    <property type="entry name" value="lambda repressor-like DNA-binding domains"/>
    <property type="match status" value="1"/>
</dbReference>
<dbReference type="PANTHER" id="PTHR30146:SF109">
    <property type="entry name" value="HTH-TYPE TRANSCRIPTIONAL REGULATOR GALS"/>
    <property type="match status" value="1"/>
</dbReference>
<proteinExistence type="predicted"/>
<evidence type="ECO:0000313" key="6">
    <source>
        <dbReference type="Proteomes" id="UP000823935"/>
    </source>
</evidence>
<keyword evidence="3" id="KW-0804">Transcription</keyword>
<protein>
    <submittedName>
        <fullName evidence="5">LacI family DNA-binding transcriptional regulator</fullName>
    </submittedName>
</protein>
<dbReference type="GO" id="GO:0003700">
    <property type="term" value="F:DNA-binding transcription factor activity"/>
    <property type="evidence" value="ECO:0007669"/>
    <property type="project" value="TreeGrafter"/>
</dbReference>
<dbReference type="CDD" id="cd01392">
    <property type="entry name" value="HTH_LacI"/>
    <property type="match status" value="1"/>
</dbReference>
<organism evidence="5 6">
    <name type="scientific">Candidatus Limivivens intestinipullorum</name>
    <dbReference type="NCBI Taxonomy" id="2840858"/>
    <lineage>
        <taxon>Bacteria</taxon>
        <taxon>Bacillati</taxon>
        <taxon>Bacillota</taxon>
        <taxon>Clostridia</taxon>
        <taxon>Lachnospirales</taxon>
        <taxon>Lachnospiraceae</taxon>
        <taxon>Lachnospiraceae incertae sedis</taxon>
        <taxon>Candidatus Limivivens</taxon>
    </lineage>
</organism>
<evidence type="ECO:0000256" key="2">
    <source>
        <dbReference type="ARBA" id="ARBA00023125"/>
    </source>
</evidence>
<dbReference type="SUPFAM" id="SSF53822">
    <property type="entry name" value="Periplasmic binding protein-like I"/>
    <property type="match status" value="1"/>
</dbReference>
<evidence type="ECO:0000259" key="4">
    <source>
        <dbReference type="PROSITE" id="PS50932"/>
    </source>
</evidence>
<dbReference type="PROSITE" id="PS00356">
    <property type="entry name" value="HTH_LACI_1"/>
    <property type="match status" value="1"/>
</dbReference>
<dbReference type="Pfam" id="PF13377">
    <property type="entry name" value="Peripla_BP_3"/>
    <property type="match status" value="1"/>
</dbReference>
<dbReference type="InterPro" id="IPR028082">
    <property type="entry name" value="Peripla_BP_I"/>
</dbReference>
<keyword evidence="2 5" id="KW-0238">DNA-binding</keyword>
<dbReference type="EMBL" id="DVIQ01000113">
    <property type="protein sequence ID" value="HIS33160.1"/>
    <property type="molecule type" value="Genomic_DNA"/>
</dbReference>
<feature type="domain" description="HTH lacI-type" evidence="4">
    <location>
        <begin position="2"/>
        <end position="59"/>
    </location>
</feature>
<dbReference type="AlphaFoldDB" id="A0A9D1EVS1"/>
<dbReference type="Pfam" id="PF00356">
    <property type="entry name" value="LacI"/>
    <property type="match status" value="1"/>
</dbReference>
<reference evidence="5" key="2">
    <citation type="journal article" date="2021" name="PeerJ">
        <title>Extensive microbial diversity within the chicken gut microbiome revealed by metagenomics and culture.</title>
        <authorList>
            <person name="Gilroy R."/>
            <person name="Ravi A."/>
            <person name="Getino M."/>
            <person name="Pursley I."/>
            <person name="Horton D.L."/>
            <person name="Alikhan N.F."/>
            <person name="Baker D."/>
            <person name="Gharbi K."/>
            <person name="Hall N."/>
            <person name="Watson M."/>
            <person name="Adriaenssens E.M."/>
            <person name="Foster-Nyarko E."/>
            <person name="Jarju S."/>
            <person name="Secka A."/>
            <person name="Antonio M."/>
            <person name="Oren A."/>
            <person name="Chaudhuri R.R."/>
            <person name="La Ragione R."/>
            <person name="Hildebrand F."/>
            <person name="Pallen M.J."/>
        </authorList>
    </citation>
    <scope>NUCLEOTIDE SEQUENCE</scope>
    <source>
        <strain evidence="5">CHK190-19873</strain>
    </source>
</reference>
<dbReference type="GO" id="GO:0000976">
    <property type="term" value="F:transcription cis-regulatory region binding"/>
    <property type="evidence" value="ECO:0007669"/>
    <property type="project" value="TreeGrafter"/>
</dbReference>
<comment type="caution">
    <text evidence="5">The sequence shown here is derived from an EMBL/GenBank/DDBJ whole genome shotgun (WGS) entry which is preliminary data.</text>
</comment>
<dbReference type="SUPFAM" id="SSF47413">
    <property type="entry name" value="lambda repressor-like DNA-binding domains"/>
    <property type="match status" value="1"/>
</dbReference>
<gene>
    <name evidence="5" type="ORF">IAB44_16690</name>
</gene>
<evidence type="ECO:0000313" key="5">
    <source>
        <dbReference type="EMBL" id="HIS33160.1"/>
    </source>
</evidence>
<sequence>MAVMKDVAKLAGVSISTVSFVLNGMAEERKVAPETAKRVMRAARDLGYQVNLPNVQRQRQLSIALFFPADSVMVDMGIITSGINAHMKKYGRQYNVLLCLYERGNLSGRIRQLSPSEYHAAVIMAEADTDLEEFEQLPSNLPLVLFNGASARFCSVSCELLPSMEKAVRIVSAKGYRRILVIAGTDGKKQKDSTLKQLFQSFGSFGFDLTDKNYFFTENTLQGGAIAARHILNMREKPELVITLNTTLAFGAIPLLARNRFIFTRDAELLSFGGVEDTLHVANYIPSLSLIAVPTEEIAMECFSIALQLAEGSLSGPLHYTCPSSLLLNESFTI</sequence>
<dbReference type="SMART" id="SM00354">
    <property type="entry name" value="HTH_LACI"/>
    <property type="match status" value="1"/>
</dbReference>